<feature type="non-terminal residue" evidence="2">
    <location>
        <position position="1"/>
    </location>
</feature>
<dbReference type="EMBL" id="JAGIZI010000673">
    <property type="protein sequence ID" value="MBP0685872.1"/>
    <property type="molecule type" value="Genomic_DNA"/>
</dbReference>
<gene>
    <name evidence="2" type="ORF">J8J21_22770</name>
</gene>
<evidence type="ECO:0000313" key="3">
    <source>
        <dbReference type="Proteomes" id="UP000671119"/>
    </source>
</evidence>
<comment type="caution">
    <text evidence="2">The sequence shown here is derived from an EMBL/GenBank/DDBJ whole genome shotgun (WGS) entry which is preliminary data.</text>
</comment>
<sequence>KGLITGLLEERIIFSHQLKLSSDGKLDFSKLVSELTEIENELEDSSSRAASLDVELFGVLGKKLRLLYENQKLAQAM</sequence>
<reference evidence="2 3" key="1">
    <citation type="submission" date="2021-03" db="EMBL/GenBank/DDBJ databases">
        <title>Whole Genome Sequencing of Mycobacterium tuberculosis clinical isolates from Arunachal Pradesh, India.</title>
        <authorList>
            <person name="Singh S."/>
            <person name="Mudliar S.R."/>
            <person name="Kulsum U."/>
            <person name="Rufai S.B."/>
            <person name="Singh P.K."/>
            <person name="Umpo M."/>
            <person name="Nyori M."/>
        </authorList>
    </citation>
    <scope>NUCLEOTIDE SEQUENCE [LARGE SCALE GENOMIC DNA]</scope>
    <source>
        <strain evidence="2 3">OMICS/BPL/0142/20/SP</strain>
    </source>
</reference>
<evidence type="ECO:0000256" key="1">
    <source>
        <dbReference type="SAM" id="Coils"/>
    </source>
</evidence>
<accession>A0ABD4Q655</accession>
<evidence type="ECO:0000313" key="2">
    <source>
        <dbReference type="EMBL" id="MBP0685872.1"/>
    </source>
</evidence>
<organism evidence="2 3">
    <name type="scientific">Mycobacterium tuberculosis</name>
    <dbReference type="NCBI Taxonomy" id="1773"/>
    <lineage>
        <taxon>Bacteria</taxon>
        <taxon>Bacillati</taxon>
        <taxon>Actinomycetota</taxon>
        <taxon>Actinomycetes</taxon>
        <taxon>Mycobacteriales</taxon>
        <taxon>Mycobacteriaceae</taxon>
        <taxon>Mycobacterium</taxon>
        <taxon>Mycobacterium tuberculosis complex</taxon>
    </lineage>
</organism>
<keyword evidence="1" id="KW-0175">Coiled coil</keyword>
<protein>
    <submittedName>
        <fullName evidence="2">Uncharacterized protein</fullName>
    </submittedName>
</protein>
<feature type="non-terminal residue" evidence="2">
    <location>
        <position position="77"/>
    </location>
</feature>
<dbReference type="AlphaFoldDB" id="A0ABD4Q655"/>
<name>A0ABD4Q655_MYCTX</name>
<proteinExistence type="predicted"/>
<feature type="coiled-coil region" evidence="1">
    <location>
        <begin position="28"/>
        <end position="55"/>
    </location>
</feature>
<dbReference type="Proteomes" id="UP000671119">
    <property type="component" value="Unassembled WGS sequence"/>
</dbReference>